<reference evidence="1" key="1">
    <citation type="submission" date="2019-04" db="EMBL/GenBank/DDBJ databases">
        <authorList>
            <person name="Alioto T."/>
            <person name="Alioto T."/>
        </authorList>
    </citation>
    <scope>NUCLEOTIDE SEQUENCE [LARGE SCALE GENOMIC DNA]</scope>
</reference>
<accession>A0A5E4BUU4</accession>
<sequence length="82" mass="9641">MNAICLEKSNSQDQEVNAAFLRLDSRFRNTKKHEEYFTQKSCPNSHSSEKLHTCPEFRKTLSLSLITYRICTVLPREEKNTF</sequence>
<keyword evidence="2" id="KW-1185">Reference proteome</keyword>
<name>A0A5E4BUU4_MARMO</name>
<dbReference type="Proteomes" id="UP000335636">
    <property type="component" value="Unassembled WGS sequence"/>
</dbReference>
<comment type="caution">
    <text evidence="1">The sequence shown here is derived from an EMBL/GenBank/DDBJ whole genome shotgun (WGS) entry which is preliminary data.</text>
</comment>
<proteinExistence type="predicted"/>
<evidence type="ECO:0000313" key="2">
    <source>
        <dbReference type="Proteomes" id="UP000335636"/>
    </source>
</evidence>
<evidence type="ECO:0000313" key="1">
    <source>
        <dbReference type="EMBL" id="VTJ73377.1"/>
    </source>
</evidence>
<dbReference type="EMBL" id="CABDUW010000678">
    <property type="protein sequence ID" value="VTJ73377.1"/>
    <property type="molecule type" value="Genomic_DNA"/>
</dbReference>
<dbReference type="AlphaFoldDB" id="A0A5E4BUU4"/>
<organism evidence="1 2">
    <name type="scientific">Marmota monax</name>
    <name type="common">Woodchuck</name>
    <dbReference type="NCBI Taxonomy" id="9995"/>
    <lineage>
        <taxon>Eukaryota</taxon>
        <taxon>Metazoa</taxon>
        <taxon>Chordata</taxon>
        <taxon>Craniata</taxon>
        <taxon>Vertebrata</taxon>
        <taxon>Euteleostomi</taxon>
        <taxon>Mammalia</taxon>
        <taxon>Eutheria</taxon>
        <taxon>Euarchontoglires</taxon>
        <taxon>Glires</taxon>
        <taxon>Rodentia</taxon>
        <taxon>Sciuromorpha</taxon>
        <taxon>Sciuridae</taxon>
        <taxon>Xerinae</taxon>
        <taxon>Marmotini</taxon>
        <taxon>Marmota</taxon>
    </lineage>
</organism>
<gene>
    <name evidence="1" type="ORF">MONAX_5E034006</name>
</gene>
<protein>
    <submittedName>
        <fullName evidence="1">Uncharacterized protein</fullName>
    </submittedName>
</protein>